<dbReference type="Gene3D" id="3.30.1330.40">
    <property type="entry name" value="RutC-like"/>
    <property type="match status" value="1"/>
</dbReference>
<keyword evidence="4" id="KW-1185">Reference proteome</keyword>
<dbReference type="SUPFAM" id="SSF55298">
    <property type="entry name" value="YjgF-like"/>
    <property type="match status" value="1"/>
</dbReference>
<accession>A0A857J5E8</accession>
<feature type="region of interest" description="Disordered" evidence="1">
    <location>
        <begin position="1"/>
        <end position="24"/>
    </location>
</feature>
<dbReference type="PANTHER" id="PTHR43760">
    <property type="entry name" value="ENDORIBONUCLEASE-RELATED"/>
    <property type="match status" value="1"/>
</dbReference>
<evidence type="ECO:0000313" key="3">
    <source>
        <dbReference type="EMBL" id="QHI98443.1"/>
    </source>
</evidence>
<sequence>MSPSTPEQRLAAAGHRLPAPPRPRGDYAPFHLQPLPGGGRQLTISGQTCRIDGMAIVGRCMPGDSLEPARAAARVAMLNVLAAVQSACGGALPAELSVNRLRGFVRCSDDFTAHTAVLDAASQVLSTAWPDAPRPARTAVGVPGLPDGAFIELELDALLP</sequence>
<dbReference type="PANTHER" id="PTHR43760:SF1">
    <property type="entry name" value="ENDORIBONUCLEASE L-PSP_CHORISMATE MUTASE-LIKE DOMAIN-CONTAINING PROTEIN"/>
    <property type="match status" value="1"/>
</dbReference>
<evidence type="ECO:0000256" key="1">
    <source>
        <dbReference type="SAM" id="MobiDB-lite"/>
    </source>
</evidence>
<evidence type="ECO:0000259" key="2">
    <source>
        <dbReference type="Pfam" id="PF14588"/>
    </source>
</evidence>
<dbReference type="KEGG" id="xyk:GT347_10815"/>
<dbReference type="Pfam" id="PF14588">
    <property type="entry name" value="YjgF_endoribonc"/>
    <property type="match status" value="1"/>
</dbReference>
<organism evidence="3 4">
    <name type="scientific">Xylophilus rhododendri</name>
    <dbReference type="NCBI Taxonomy" id="2697032"/>
    <lineage>
        <taxon>Bacteria</taxon>
        <taxon>Pseudomonadati</taxon>
        <taxon>Pseudomonadota</taxon>
        <taxon>Betaproteobacteria</taxon>
        <taxon>Burkholderiales</taxon>
        <taxon>Xylophilus</taxon>
    </lineage>
</organism>
<reference evidence="3 4" key="1">
    <citation type="submission" date="2020-01" db="EMBL/GenBank/DDBJ databases">
        <title>Genome sequencing of strain KACC 21265.</title>
        <authorList>
            <person name="Heo J."/>
            <person name="Kim S.-J."/>
            <person name="Kim J.-S."/>
            <person name="Hong S.-B."/>
            <person name="Kwon S.-W."/>
        </authorList>
    </citation>
    <scope>NUCLEOTIDE SEQUENCE [LARGE SCALE GENOMIC DNA]</scope>
    <source>
        <strain evidence="3 4">KACC 21265</strain>
    </source>
</reference>
<dbReference type="EMBL" id="CP047650">
    <property type="protein sequence ID" value="QHI98443.1"/>
    <property type="molecule type" value="Genomic_DNA"/>
</dbReference>
<gene>
    <name evidence="3" type="ORF">GT347_10815</name>
</gene>
<evidence type="ECO:0000313" key="4">
    <source>
        <dbReference type="Proteomes" id="UP000464787"/>
    </source>
</evidence>
<name>A0A857J5E8_9BURK</name>
<protein>
    <submittedName>
        <fullName evidence="3">RidA family protein</fullName>
    </submittedName>
</protein>
<dbReference type="CDD" id="cd02199">
    <property type="entry name" value="YjgF_YER057c_UK114_like_1"/>
    <property type="match status" value="1"/>
</dbReference>
<dbReference type="InterPro" id="IPR013813">
    <property type="entry name" value="Endoribo_LPSP/chorism_mut-like"/>
</dbReference>
<feature type="domain" description="Endoribonuclease L-PSP/chorismate mutase-like" evidence="2">
    <location>
        <begin position="7"/>
        <end position="146"/>
    </location>
</feature>
<dbReference type="AlphaFoldDB" id="A0A857J5E8"/>
<dbReference type="RefSeq" id="WP_160551960.1">
    <property type="nucleotide sequence ID" value="NZ_CP047650.1"/>
</dbReference>
<dbReference type="InterPro" id="IPR035959">
    <property type="entry name" value="RutC-like_sf"/>
</dbReference>
<dbReference type="Proteomes" id="UP000464787">
    <property type="component" value="Chromosome"/>
</dbReference>
<proteinExistence type="predicted"/>